<dbReference type="Pfam" id="PF09261">
    <property type="entry name" value="Alpha-mann_mid"/>
    <property type="match status" value="1"/>
</dbReference>
<evidence type="ECO:0000256" key="6">
    <source>
        <dbReference type="ARBA" id="ARBA00023295"/>
    </source>
</evidence>
<keyword evidence="4 9" id="KW-0378">Hydrolase</keyword>
<dbReference type="GO" id="GO:0030246">
    <property type="term" value="F:carbohydrate binding"/>
    <property type="evidence" value="ECO:0007669"/>
    <property type="project" value="InterPro"/>
</dbReference>
<name>A0A7R9BMX6_9CRUS</name>
<evidence type="ECO:0000259" key="11">
    <source>
        <dbReference type="SMART" id="SM00872"/>
    </source>
</evidence>
<dbReference type="InterPro" id="IPR011013">
    <property type="entry name" value="Gal_mutarotase_sf_dom"/>
</dbReference>
<gene>
    <name evidence="12" type="ORF">NMOB1V02_LOCUS6020</name>
</gene>
<keyword evidence="10" id="KW-1133">Transmembrane helix</keyword>
<dbReference type="GO" id="GO:0046872">
    <property type="term" value="F:metal ion binding"/>
    <property type="evidence" value="ECO:0007669"/>
    <property type="project" value="UniProtKB-KW"/>
</dbReference>
<proteinExistence type="inferred from homology"/>
<evidence type="ECO:0000256" key="8">
    <source>
        <dbReference type="ARBA" id="ARBA00093232"/>
    </source>
</evidence>
<evidence type="ECO:0000256" key="10">
    <source>
        <dbReference type="SAM" id="Phobius"/>
    </source>
</evidence>
<evidence type="ECO:0000256" key="1">
    <source>
        <dbReference type="ARBA" id="ARBA00009792"/>
    </source>
</evidence>
<dbReference type="PANTHER" id="PTHR11607:SF70">
    <property type="entry name" value="ALPHA-MANNOSIDASE"/>
    <property type="match status" value="1"/>
</dbReference>
<evidence type="ECO:0000256" key="2">
    <source>
        <dbReference type="ARBA" id="ARBA00011748"/>
    </source>
</evidence>
<comment type="function">
    <text evidence="7">Catalyzes the first committed step in the biosynthesis of complex N-glycans. It controls conversion of high mannose to complex N-glycans; the final hydrolytic step in the N-glycan maturation pathway.</text>
</comment>
<dbReference type="InterPro" id="IPR037094">
    <property type="entry name" value="Glyco_hydro_38_cen_sf"/>
</dbReference>
<keyword evidence="10" id="KW-0472">Membrane</keyword>
<sequence length="1171" mass="132981">MIKLFRRRAARWLLIVCFVGIPIFIIFNSLDFGGNTSTKLLHSSLKTRFTDSKHRNLNKVFAPPDTCPRIGEASADINTLEVFKNFNFQPPWASLRSFWDQKFEERYLLRKTKHKNLPLKVFLMFWSHNDPGWLKTAEEYYTLQTGPILRNMVKKLTEFKRLTFTWTEMSYLSMYWDRATSDEKRVLKELIDENRLEITTGGWVMTDEASVHLYAMIDQLIEGHQWLRHHLGVAPESGWSVDPFGHGATVPYLLRASGLEQMIIQRIHFAWKEWLAAQQAGDFLWRQGWDASSEADILCHNMPYDIYSIKHTCGPHHEICLAFDFRKIHGELTEFSVRATEIDANNIRDKATTLVEEYRRTASLFPHNVVLVPVGDDFRFDHSQEWDQQFKNYEKLVDYVNGNKDIYNADIKFGTVKDYFKAVREWTKDFPTLQGDFFVYSDVFSDGEPAYWSGYFTTRPFWKSFTRETEAVLRNAEILYTFAYQKARQANNKRYEDLLKLTYKDMVISRRNLAAFQHHDAITGTSKIRVTQDFGLKLYESFTRARKIQALAVQSLIDAKSESDNGPLVSKYSLDDGIFVLHARDRAKYDQLTQQVPIYVQTDGRKIVIFNSHAHRRVEPVYVLVKHSDVVVTDSDGNPVRIQVNPVWNMTKGSPNLLVSSTQYELILLADLAPLSLTTYYLKRNADQSPVSLKTSVYCNFVGNRDAVVDNFKVQIVPDGDVQLENPRFRLLFSGNTKLLKRVFDKRSGKERKVQLQFGQYATAPYQSGAYLMKILRKPVHPDLGSIPKKKVEQPVDSLGRFVPGEEGLPFIDPNAVPRVIITSGLLESEITVIFDRHLLYSMRVYHAVESPTVDAIKFTTLVNLADKPDPHSESQRFNFNGIDAFVRFVTDVDNGEKPVFYSDANGYQMMKREKIDAIKVEGNYYPATTAAFIQDPSMRFTVLTSHSRGVTSLRPGELELALDRRSKSDDSRGMGEGVTDNVLTRADGWLLLEERSGGGGDAGGGGGAGKYSDVALSFPAQHLSDGLLYAPAVYVLDTAEDVRPKANEMDFLPLLQVELLQRSEPLSCDVHLLTLRTTADVRGNFSEPGKEALMVVQRKGFSCSYGTLSGVPCAVVETAAVYSNADLGEAQVDHVEETTLTGMESRGKLSGISALKLGPMELKSLKISFV</sequence>
<keyword evidence="13" id="KW-1185">Reference proteome</keyword>
<dbReference type="EMBL" id="CAJPEX010001188">
    <property type="protein sequence ID" value="CAG0918464.1"/>
    <property type="molecule type" value="Genomic_DNA"/>
</dbReference>
<keyword evidence="6 9" id="KW-0326">Glycosidase</keyword>
<dbReference type="Gene3D" id="1.20.1270.50">
    <property type="entry name" value="Glycoside hydrolase family 38, central domain"/>
    <property type="match status" value="1"/>
</dbReference>
<dbReference type="Pfam" id="PF07748">
    <property type="entry name" value="Glyco_hydro_38C"/>
    <property type="match status" value="1"/>
</dbReference>
<evidence type="ECO:0000313" key="13">
    <source>
        <dbReference type="Proteomes" id="UP000678499"/>
    </source>
</evidence>
<feature type="domain" description="Glycoside hydrolase family 38 central" evidence="11">
    <location>
        <begin position="450"/>
        <end position="538"/>
    </location>
</feature>
<dbReference type="AlphaFoldDB" id="A0A7R9BMX6"/>
<dbReference type="GO" id="GO:0006013">
    <property type="term" value="P:mannose metabolic process"/>
    <property type="evidence" value="ECO:0007669"/>
    <property type="project" value="InterPro"/>
</dbReference>
<dbReference type="EMBL" id="OA883225">
    <property type="protein sequence ID" value="CAD7278312.1"/>
    <property type="molecule type" value="Genomic_DNA"/>
</dbReference>
<comment type="subunit">
    <text evidence="2">Homodimer; disulfide-linked.</text>
</comment>
<dbReference type="Gene3D" id="2.70.98.30">
    <property type="entry name" value="Golgi alpha-mannosidase II, domain 4"/>
    <property type="match status" value="1"/>
</dbReference>
<dbReference type="SUPFAM" id="SSF88688">
    <property type="entry name" value="Families 57/38 glycoside transferase middle domain"/>
    <property type="match status" value="1"/>
</dbReference>
<comment type="similarity">
    <text evidence="1 9">Belongs to the glycosyl hydrolase 38 family.</text>
</comment>
<dbReference type="GO" id="GO:0000139">
    <property type="term" value="C:Golgi membrane"/>
    <property type="evidence" value="ECO:0007669"/>
    <property type="project" value="TreeGrafter"/>
</dbReference>
<dbReference type="FunFam" id="3.20.110.10:FF:000007">
    <property type="entry name" value="Alpha-mannosidase"/>
    <property type="match status" value="1"/>
</dbReference>
<evidence type="ECO:0000313" key="12">
    <source>
        <dbReference type="EMBL" id="CAD7278312.1"/>
    </source>
</evidence>
<organism evidence="12">
    <name type="scientific">Notodromas monacha</name>
    <dbReference type="NCBI Taxonomy" id="399045"/>
    <lineage>
        <taxon>Eukaryota</taxon>
        <taxon>Metazoa</taxon>
        <taxon>Ecdysozoa</taxon>
        <taxon>Arthropoda</taxon>
        <taxon>Crustacea</taxon>
        <taxon>Oligostraca</taxon>
        <taxon>Ostracoda</taxon>
        <taxon>Podocopa</taxon>
        <taxon>Podocopida</taxon>
        <taxon>Cypridocopina</taxon>
        <taxon>Cypridoidea</taxon>
        <taxon>Cyprididae</taxon>
        <taxon>Notodromas</taxon>
    </lineage>
</organism>
<dbReference type="EC" id="3.2.1.-" evidence="9"/>
<dbReference type="Proteomes" id="UP000678499">
    <property type="component" value="Unassembled WGS sequence"/>
</dbReference>
<dbReference type="FunFam" id="1.20.1270.50:FF:000001">
    <property type="entry name" value="Alpha-mannosidase"/>
    <property type="match status" value="1"/>
</dbReference>
<evidence type="ECO:0000256" key="4">
    <source>
        <dbReference type="ARBA" id="ARBA00022801"/>
    </source>
</evidence>
<keyword evidence="10" id="KW-0812">Transmembrane</keyword>
<accession>A0A7R9BMX6</accession>
<dbReference type="OrthoDB" id="10261055at2759"/>
<comment type="catalytic activity">
    <reaction evidence="8">
        <text>N(4)-{beta-D-GlcNAc-(1-&gt;2)-alpha-D-Man-(1-&gt;3)-[alpha-D-Man-(1-&gt;3)-[alpha-D-Man-(1-&gt;6)]-alpha-D-Man-(1-&gt;6)]-beta-D-Man-(1-&gt;4)-beta-D-GlcNAc-(1-&gt;4)-beta-D-GlcNAc}-L-asparaginyl-[protein] + 2 H2O = 2 alpha-D-mannopyranose + an N(4)-{beta-D-GlcNAc-(1-&gt;2)-alpha-D-Man-(1-&gt;3)-[alpha-D-Man-(1-&gt;6)]-beta-D-Man-(1-&gt;4)-beta-D-GlcNAc-(1-&gt;4)-beta-D-GlcNAc}-L-asparaginyl-[protein]</text>
        <dbReference type="Rhea" id="RHEA:56052"/>
        <dbReference type="Rhea" id="RHEA-COMP:14368"/>
        <dbReference type="Rhea" id="RHEA-COMP:14369"/>
        <dbReference type="ChEBI" id="CHEBI:15377"/>
        <dbReference type="ChEBI" id="CHEBI:28729"/>
        <dbReference type="ChEBI" id="CHEBI:60615"/>
        <dbReference type="ChEBI" id="CHEBI:60625"/>
        <dbReference type="EC" id="3.2.1.114"/>
    </reaction>
</comment>
<dbReference type="InterPro" id="IPR027291">
    <property type="entry name" value="Glyco_hydro_38_N_sf"/>
</dbReference>
<dbReference type="Gene3D" id="3.20.110.10">
    <property type="entry name" value="Glycoside hydrolase 38, N terminal domain"/>
    <property type="match status" value="1"/>
</dbReference>
<dbReference type="Gene3D" id="2.60.40.1180">
    <property type="entry name" value="Golgi alpha-mannosidase II"/>
    <property type="match status" value="1"/>
</dbReference>
<dbReference type="Pfam" id="PF01074">
    <property type="entry name" value="Glyco_hydro_38N"/>
    <property type="match status" value="1"/>
</dbReference>
<evidence type="ECO:0000256" key="3">
    <source>
        <dbReference type="ARBA" id="ARBA00022723"/>
    </source>
</evidence>
<dbReference type="InterPro" id="IPR011682">
    <property type="entry name" value="Glyco_hydro_38_C"/>
</dbReference>
<dbReference type="InterPro" id="IPR011330">
    <property type="entry name" value="Glyco_hydro/deAcase_b/a-brl"/>
</dbReference>
<evidence type="ECO:0000256" key="5">
    <source>
        <dbReference type="ARBA" id="ARBA00022833"/>
    </source>
</evidence>
<evidence type="ECO:0000256" key="7">
    <source>
        <dbReference type="ARBA" id="ARBA00059516"/>
    </source>
</evidence>
<dbReference type="InterPro" id="IPR013780">
    <property type="entry name" value="Glyco_hydro_b"/>
</dbReference>
<dbReference type="GO" id="GO:0006491">
    <property type="term" value="P:N-glycan processing"/>
    <property type="evidence" value="ECO:0007669"/>
    <property type="project" value="TreeGrafter"/>
</dbReference>
<dbReference type="InterPro" id="IPR050843">
    <property type="entry name" value="Glycosyl_Hydrlase_38"/>
</dbReference>
<dbReference type="SUPFAM" id="SSF74650">
    <property type="entry name" value="Galactose mutarotase-like"/>
    <property type="match status" value="1"/>
</dbReference>
<dbReference type="SMART" id="SM00872">
    <property type="entry name" value="Alpha-mann_mid"/>
    <property type="match status" value="1"/>
</dbReference>
<protein>
    <recommendedName>
        <fullName evidence="9">Alpha-mannosidase</fullName>
        <ecNumber evidence="9">3.2.1.-</ecNumber>
    </recommendedName>
</protein>
<comment type="cofactor">
    <cofactor evidence="9">
        <name>Zn(2+)</name>
        <dbReference type="ChEBI" id="CHEBI:29105"/>
    </cofactor>
    <text evidence="9">Binds 1 zinc ion per subunit.</text>
</comment>
<dbReference type="InterPro" id="IPR015341">
    <property type="entry name" value="Glyco_hydro_38_cen"/>
</dbReference>
<keyword evidence="3 9" id="KW-0479">Metal-binding</keyword>
<dbReference type="InterPro" id="IPR028995">
    <property type="entry name" value="Glyco_hydro_57/38_cen_sf"/>
</dbReference>
<feature type="transmembrane region" description="Helical" evidence="10">
    <location>
        <begin position="12"/>
        <end position="30"/>
    </location>
</feature>
<evidence type="ECO:0000256" key="9">
    <source>
        <dbReference type="RuleBase" id="RU361199"/>
    </source>
</evidence>
<dbReference type="InterPro" id="IPR000602">
    <property type="entry name" value="Glyco_hydro_38_N"/>
</dbReference>
<dbReference type="GO" id="GO:0004572">
    <property type="term" value="F:mannosyl-oligosaccharide 1,3-1,6-alpha-mannosidase activity"/>
    <property type="evidence" value="ECO:0007669"/>
    <property type="project" value="UniProtKB-EC"/>
</dbReference>
<keyword evidence="5 9" id="KW-0862">Zinc</keyword>
<dbReference type="SUPFAM" id="SSF88713">
    <property type="entry name" value="Glycoside hydrolase/deacetylase"/>
    <property type="match status" value="1"/>
</dbReference>
<reference evidence="12" key="1">
    <citation type="submission" date="2020-11" db="EMBL/GenBank/DDBJ databases">
        <authorList>
            <person name="Tran Van P."/>
        </authorList>
    </citation>
    <scope>NUCLEOTIDE SEQUENCE</scope>
</reference>
<dbReference type="PANTHER" id="PTHR11607">
    <property type="entry name" value="ALPHA-MANNOSIDASE"/>
    <property type="match status" value="1"/>
</dbReference>